<sequence length="241" mass="27154">MWLRFTTFALLPIIMLQGFKVRKSIPRLAEPSGEREGISGQGLPLSLLILGDSAAAGVGVDTQKQALSGAILTNLENEYCISWKLQAQTGHTSKQVLRDLQQLDSRNYDVIVTSVGVNDVTQLISTKKWLKQQQQLFTQLQNRFQPKVIIVFSVPPMQHFSALPNPLAWLLGKYAKQMNQSLKKYLALQDQFRWIENDIKTLQALNLPMARDGFHPGKEIYAFWGEQVANIIKAMSSSKLN</sequence>
<dbReference type="AlphaFoldDB" id="A0A1Z9YY06"/>
<feature type="domain" description="SGNH hydrolase-type esterase" evidence="1">
    <location>
        <begin position="49"/>
        <end position="222"/>
    </location>
</feature>
<dbReference type="RefSeq" id="WP_087620695.1">
    <property type="nucleotide sequence ID" value="NZ_NEXX01000003.1"/>
</dbReference>
<evidence type="ECO:0000313" key="2">
    <source>
        <dbReference type="EMBL" id="OUY07097.1"/>
    </source>
</evidence>
<reference evidence="2 3" key="1">
    <citation type="submission" date="2017-05" db="EMBL/GenBank/DDBJ databases">
        <title>Acinetobacter populi ANC 5415 (= PBJ7), whole genome shotgun sequencing project.</title>
        <authorList>
            <person name="Nemec A."/>
            <person name="Radolfova-Krizova L."/>
        </authorList>
    </citation>
    <scope>NUCLEOTIDE SEQUENCE [LARGE SCALE GENOMIC DNA]</scope>
    <source>
        <strain evidence="2 3">PBJ7</strain>
    </source>
</reference>
<dbReference type="InterPro" id="IPR036514">
    <property type="entry name" value="SGNH_hydro_sf"/>
</dbReference>
<protein>
    <submittedName>
        <fullName evidence="2">Lipase</fullName>
    </submittedName>
</protein>
<dbReference type="OrthoDB" id="9804395at2"/>
<comment type="caution">
    <text evidence="2">The sequence shown here is derived from an EMBL/GenBank/DDBJ whole genome shotgun (WGS) entry which is preliminary data.</text>
</comment>
<gene>
    <name evidence="2" type="ORF">CAP51_10435</name>
</gene>
<keyword evidence="3" id="KW-1185">Reference proteome</keyword>
<dbReference type="EMBL" id="NEXX01000003">
    <property type="protein sequence ID" value="OUY07097.1"/>
    <property type="molecule type" value="Genomic_DNA"/>
</dbReference>
<accession>A0A1Z9YY06</accession>
<evidence type="ECO:0000313" key="3">
    <source>
        <dbReference type="Proteomes" id="UP000196536"/>
    </source>
</evidence>
<dbReference type="GO" id="GO:0016788">
    <property type="term" value="F:hydrolase activity, acting on ester bonds"/>
    <property type="evidence" value="ECO:0007669"/>
    <property type="project" value="UniProtKB-ARBA"/>
</dbReference>
<name>A0A1Z9YY06_9GAMM</name>
<proteinExistence type="predicted"/>
<dbReference type="InterPro" id="IPR013830">
    <property type="entry name" value="SGNH_hydro"/>
</dbReference>
<dbReference type="Gene3D" id="3.40.50.1110">
    <property type="entry name" value="SGNH hydrolase"/>
    <property type="match status" value="1"/>
</dbReference>
<evidence type="ECO:0000259" key="1">
    <source>
        <dbReference type="Pfam" id="PF13472"/>
    </source>
</evidence>
<organism evidence="2 3">
    <name type="scientific">Acinetobacter populi</name>
    <dbReference type="NCBI Taxonomy" id="1582270"/>
    <lineage>
        <taxon>Bacteria</taxon>
        <taxon>Pseudomonadati</taxon>
        <taxon>Pseudomonadota</taxon>
        <taxon>Gammaproteobacteria</taxon>
        <taxon>Moraxellales</taxon>
        <taxon>Moraxellaceae</taxon>
        <taxon>Acinetobacter</taxon>
    </lineage>
</organism>
<dbReference type="Proteomes" id="UP000196536">
    <property type="component" value="Unassembled WGS sequence"/>
</dbReference>
<dbReference type="Pfam" id="PF13472">
    <property type="entry name" value="Lipase_GDSL_2"/>
    <property type="match status" value="1"/>
</dbReference>
<dbReference type="SUPFAM" id="SSF52266">
    <property type="entry name" value="SGNH hydrolase"/>
    <property type="match status" value="1"/>
</dbReference>
<dbReference type="CDD" id="cd01836">
    <property type="entry name" value="FeeA_FeeB_like"/>
    <property type="match status" value="1"/>
</dbReference>